<dbReference type="GO" id="GO:0003677">
    <property type="term" value="F:DNA binding"/>
    <property type="evidence" value="ECO:0007669"/>
    <property type="project" value="InterPro"/>
</dbReference>
<dbReference type="RefSeq" id="WP_184698611.1">
    <property type="nucleotide sequence ID" value="NZ_BAABEG010000001.1"/>
</dbReference>
<dbReference type="PROSITE" id="PS50943">
    <property type="entry name" value="HTH_CROC1"/>
    <property type="match status" value="1"/>
</dbReference>
<dbReference type="SUPFAM" id="SSF47413">
    <property type="entry name" value="lambda repressor-like DNA-binding domains"/>
    <property type="match status" value="1"/>
</dbReference>
<organism evidence="2 3">
    <name type="scientific">Aminobacter aganoensis</name>
    <dbReference type="NCBI Taxonomy" id="83264"/>
    <lineage>
        <taxon>Bacteria</taxon>
        <taxon>Pseudomonadati</taxon>
        <taxon>Pseudomonadota</taxon>
        <taxon>Alphaproteobacteria</taxon>
        <taxon>Hyphomicrobiales</taxon>
        <taxon>Phyllobacteriaceae</taxon>
        <taxon>Aminobacter</taxon>
    </lineage>
</organism>
<keyword evidence="3" id="KW-1185">Reference proteome</keyword>
<dbReference type="InterPro" id="IPR001387">
    <property type="entry name" value="Cro/C1-type_HTH"/>
</dbReference>
<dbReference type="AlphaFoldDB" id="A0A7X0KJX6"/>
<accession>A0A7X0KJX6</accession>
<dbReference type="EMBL" id="JACHOU010000002">
    <property type="protein sequence ID" value="MBB6353518.1"/>
    <property type="molecule type" value="Genomic_DNA"/>
</dbReference>
<dbReference type="InterPro" id="IPR010982">
    <property type="entry name" value="Lambda_DNA-bd_dom_sf"/>
</dbReference>
<dbReference type="Pfam" id="PF01381">
    <property type="entry name" value="HTH_3"/>
    <property type="match status" value="1"/>
</dbReference>
<sequence length="76" mass="8615">MSVIRHIRKTVFRLSQAEFAAIAGVTQATVSRWEKGGSPTLEEMQRIRDAAAERRIKWSDKLFFEPAPSTKPERAA</sequence>
<reference evidence="2 3" key="1">
    <citation type="submission" date="2020-08" db="EMBL/GenBank/DDBJ databases">
        <title>Genomic Encyclopedia of Type Strains, Phase IV (KMG-IV): sequencing the most valuable type-strain genomes for metagenomic binning, comparative biology and taxonomic classification.</title>
        <authorList>
            <person name="Goeker M."/>
        </authorList>
    </citation>
    <scope>NUCLEOTIDE SEQUENCE [LARGE SCALE GENOMIC DNA]</scope>
    <source>
        <strain evidence="2 3">DSM 7051</strain>
    </source>
</reference>
<dbReference type="Proteomes" id="UP000536262">
    <property type="component" value="Unassembled WGS sequence"/>
</dbReference>
<feature type="domain" description="HTH cro/C1-type" evidence="1">
    <location>
        <begin position="4"/>
        <end position="50"/>
    </location>
</feature>
<protein>
    <submittedName>
        <fullName evidence="2">Transcriptional regulator with XRE-family HTH domain</fullName>
    </submittedName>
</protein>
<dbReference type="Gene3D" id="1.10.260.40">
    <property type="entry name" value="lambda repressor-like DNA-binding domains"/>
    <property type="match status" value="1"/>
</dbReference>
<comment type="caution">
    <text evidence="2">The sequence shown here is derived from an EMBL/GenBank/DDBJ whole genome shotgun (WGS) entry which is preliminary data.</text>
</comment>
<evidence type="ECO:0000313" key="3">
    <source>
        <dbReference type="Proteomes" id="UP000536262"/>
    </source>
</evidence>
<gene>
    <name evidence="2" type="ORF">GGR00_001286</name>
</gene>
<evidence type="ECO:0000313" key="2">
    <source>
        <dbReference type="EMBL" id="MBB6353518.1"/>
    </source>
</evidence>
<dbReference type="CDD" id="cd00093">
    <property type="entry name" value="HTH_XRE"/>
    <property type="match status" value="1"/>
</dbReference>
<name>A0A7X0KJX6_9HYPH</name>
<proteinExistence type="predicted"/>
<evidence type="ECO:0000259" key="1">
    <source>
        <dbReference type="PROSITE" id="PS50943"/>
    </source>
</evidence>